<proteinExistence type="predicted"/>
<accession>A0A317DIS9</accession>
<dbReference type="SUPFAM" id="SSF55874">
    <property type="entry name" value="ATPase domain of HSP90 chaperone/DNA topoisomerase II/histidine kinase"/>
    <property type="match status" value="1"/>
</dbReference>
<reference evidence="4 5" key="1">
    <citation type="submission" date="2018-05" db="EMBL/GenBank/DDBJ databases">
        <title>Micromonosporas from Atacama Desert.</title>
        <authorList>
            <person name="Carro L."/>
            <person name="Golinska P."/>
            <person name="Klenk H.-P."/>
            <person name="Goodfellow M."/>
        </authorList>
    </citation>
    <scope>NUCLEOTIDE SEQUENCE [LARGE SCALE GENOMIC DNA]</scope>
    <source>
        <strain evidence="4 5">4G51</strain>
    </source>
</reference>
<dbReference type="EMBL" id="QGKS01000223">
    <property type="protein sequence ID" value="PWR14649.1"/>
    <property type="molecule type" value="Genomic_DNA"/>
</dbReference>
<dbReference type="GO" id="GO:0005524">
    <property type="term" value="F:ATP binding"/>
    <property type="evidence" value="ECO:0007669"/>
    <property type="project" value="UniProtKB-KW"/>
</dbReference>
<evidence type="ECO:0000313" key="5">
    <source>
        <dbReference type="Proteomes" id="UP000246050"/>
    </source>
</evidence>
<dbReference type="CDD" id="cd16936">
    <property type="entry name" value="HATPase_RsbW-like"/>
    <property type="match status" value="1"/>
</dbReference>
<dbReference type="OrthoDB" id="4350801at2"/>
<feature type="domain" description="Histidine kinase/HSP90-like ATPase" evidence="3">
    <location>
        <begin position="28"/>
        <end position="131"/>
    </location>
</feature>
<feature type="compositionally biased region" description="Basic and acidic residues" evidence="2">
    <location>
        <begin position="153"/>
        <end position="166"/>
    </location>
</feature>
<dbReference type="InterPro" id="IPR003594">
    <property type="entry name" value="HATPase_dom"/>
</dbReference>
<keyword evidence="4" id="KW-0067">ATP-binding</keyword>
<dbReference type="InterPro" id="IPR036890">
    <property type="entry name" value="HATPase_C_sf"/>
</dbReference>
<evidence type="ECO:0000256" key="2">
    <source>
        <dbReference type="SAM" id="MobiDB-lite"/>
    </source>
</evidence>
<evidence type="ECO:0000313" key="4">
    <source>
        <dbReference type="EMBL" id="PWR14649.1"/>
    </source>
</evidence>
<name>A0A317DIS9_9ACTN</name>
<evidence type="ECO:0000256" key="1">
    <source>
        <dbReference type="ARBA" id="ARBA00022527"/>
    </source>
</evidence>
<dbReference type="AlphaFoldDB" id="A0A317DIS9"/>
<evidence type="ECO:0000259" key="3">
    <source>
        <dbReference type="Pfam" id="PF13581"/>
    </source>
</evidence>
<dbReference type="Pfam" id="PF13581">
    <property type="entry name" value="HATPase_c_2"/>
    <property type="match status" value="1"/>
</dbReference>
<dbReference type="GO" id="GO:0004674">
    <property type="term" value="F:protein serine/threonine kinase activity"/>
    <property type="evidence" value="ECO:0007669"/>
    <property type="project" value="UniProtKB-KW"/>
</dbReference>
<comment type="caution">
    <text evidence="4">The sequence shown here is derived from an EMBL/GenBank/DDBJ whole genome shotgun (WGS) entry which is preliminary data.</text>
</comment>
<feature type="region of interest" description="Disordered" evidence="2">
    <location>
        <begin position="144"/>
        <end position="166"/>
    </location>
</feature>
<organism evidence="4 5">
    <name type="scientific">Micromonospora sicca</name>
    <dbReference type="NCBI Taxonomy" id="2202420"/>
    <lineage>
        <taxon>Bacteria</taxon>
        <taxon>Bacillati</taxon>
        <taxon>Actinomycetota</taxon>
        <taxon>Actinomycetes</taxon>
        <taxon>Micromonosporales</taxon>
        <taxon>Micromonosporaceae</taxon>
        <taxon>Micromonospora</taxon>
    </lineage>
</organism>
<keyword evidence="1" id="KW-0418">Kinase</keyword>
<protein>
    <submittedName>
        <fullName evidence="4">ATP-binding protein</fullName>
    </submittedName>
</protein>
<gene>
    <name evidence="4" type="ORF">DKT69_15435</name>
</gene>
<dbReference type="InterPro" id="IPR050267">
    <property type="entry name" value="Anti-sigma-factor_SerPK"/>
</dbReference>
<dbReference type="Gene3D" id="3.30.565.10">
    <property type="entry name" value="Histidine kinase-like ATPase, C-terminal domain"/>
    <property type="match status" value="1"/>
</dbReference>
<keyword evidence="4" id="KW-0547">Nucleotide-binding</keyword>
<dbReference type="RefSeq" id="WP_109802248.1">
    <property type="nucleotide sequence ID" value="NZ_QGKS01000223.1"/>
</dbReference>
<dbReference type="PANTHER" id="PTHR35526">
    <property type="entry name" value="ANTI-SIGMA-F FACTOR RSBW-RELATED"/>
    <property type="match status" value="1"/>
</dbReference>
<keyword evidence="1" id="KW-0723">Serine/threonine-protein kinase</keyword>
<dbReference type="PANTHER" id="PTHR35526:SF3">
    <property type="entry name" value="ANTI-SIGMA-F FACTOR RSBW"/>
    <property type="match status" value="1"/>
</dbReference>
<dbReference type="Proteomes" id="UP000246050">
    <property type="component" value="Unassembled WGS sequence"/>
</dbReference>
<keyword evidence="1" id="KW-0808">Transferase</keyword>
<sequence length="166" mass="16593">MSDGGDLVSVGVDGSPPVVLLSQPFTGATVTQVRHLLAAQVAAVGLPGEAGDDFVLAVHELVTNAVRHGGGAGQADLYLRADVLVCEVTDHGAGIGDLLVEMPAADVPGGRGLWLAHQLTGTLTVTGGPAGVAASVSVCLTPQSTPVTLDSSPPERDRVDLSADEG</sequence>